<sequence>MIYLQELGVSVFILRRPQARLTENIAALVIDQCMGIDPQLNSSITDQSNCRSPSTARECDYLPLSSSVADRRHHLSVNR</sequence>
<evidence type="ECO:0000313" key="2">
    <source>
        <dbReference type="Proteomes" id="UP000054485"/>
    </source>
</evidence>
<keyword evidence="2" id="KW-1185">Reference proteome</keyword>
<evidence type="ECO:0000313" key="1">
    <source>
        <dbReference type="EMBL" id="KIK32831.1"/>
    </source>
</evidence>
<name>A0A0C9ZU16_9AGAM</name>
<reference evidence="2" key="2">
    <citation type="submission" date="2015-01" db="EMBL/GenBank/DDBJ databases">
        <title>Evolutionary Origins and Diversification of the Mycorrhizal Mutualists.</title>
        <authorList>
            <consortium name="DOE Joint Genome Institute"/>
            <consortium name="Mycorrhizal Genomics Consortium"/>
            <person name="Kohler A."/>
            <person name="Kuo A."/>
            <person name="Nagy L.G."/>
            <person name="Floudas D."/>
            <person name="Copeland A."/>
            <person name="Barry K.W."/>
            <person name="Cichocki N."/>
            <person name="Veneault-Fourrey C."/>
            <person name="LaButti K."/>
            <person name="Lindquist E.A."/>
            <person name="Lipzen A."/>
            <person name="Lundell T."/>
            <person name="Morin E."/>
            <person name="Murat C."/>
            <person name="Riley R."/>
            <person name="Ohm R."/>
            <person name="Sun H."/>
            <person name="Tunlid A."/>
            <person name="Henrissat B."/>
            <person name="Grigoriev I.V."/>
            <person name="Hibbett D.S."/>
            <person name="Martin F."/>
        </authorList>
    </citation>
    <scope>NUCLEOTIDE SEQUENCE [LARGE SCALE GENOMIC DNA]</scope>
    <source>
        <strain evidence="2">UH-Slu-Lm8-n1</strain>
    </source>
</reference>
<dbReference type="AlphaFoldDB" id="A0A0C9ZU16"/>
<gene>
    <name evidence="1" type="ORF">CY34DRAFT_750331</name>
</gene>
<dbReference type="EMBL" id="KN836099">
    <property type="protein sequence ID" value="KIK32831.1"/>
    <property type="molecule type" value="Genomic_DNA"/>
</dbReference>
<accession>A0A0C9ZU16</accession>
<protein>
    <submittedName>
        <fullName evidence="1">Uncharacterized protein</fullName>
    </submittedName>
</protein>
<reference evidence="1 2" key="1">
    <citation type="submission" date="2014-04" db="EMBL/GenBank/DDBJ databases">
        <authorList>
            <consortium name="DOE Joint Genome Institute"/>
            <person name="Kuo A."/>
            <person name="Ruytinx J."/>
            <person name="Rineau F."/>
            <person name="Colpaert J."/>
            <person name="Kohler A."/>
            <person name="Nagy L.G."/>
            <person name="Floudas D."/>
            <person name="Copeland A."/>
            <person name="Barry K.W."/>
            <person name="Cichocki N."/>
            <person name="Veneault-Fourrey C."/>
            <person name="LaButti K."/>
            <person name="Lindquist E.A."/>
            <person name="Lipzen A."/>
            <person name="Lundell T."/>
            <person name="Morin E."/>
            <person name="Murat C."/>
            <person name="Sun H."/>
            <person name="Tunlid A."/>
            <person name="Henrissat B."/>
            <person name="Grigoriev I.V."/>
            <person name="Hibbett D.S."/>
            <person name="Martin F."/>
            <person name="Nordberg H.P."/>
            <person name="Cantor M.N."/>
            <person name="Hua S.X."/>
        </authorList>
    </citation>
    <scope>NUCLEOTIDE SEQUENCE [LARGE SCALE GENOMIC DNA]</scope>
    <source>
        <strain evidence="1 2">UH-Slu-Lm8-n1</strain>
    </source>
</reference>
<dbReference type="Proteomes" id="UP000054485">
    <property type="component" value="Unassembled WGS sequence"/>
</dbReference>
<organism evidence="1 2">
    <name type="scientific">Suillus luteus UH-Slu-Lm8-n1</name>
    <dbReference type="NCBI Taxonomy" id="930992"/>
    <lineage>
        <taxon>Eukaryota</taxon>
        <taxon>Fungi</taxon>
        <taxon>Dikarya</taxon>
        <taxon>Basidiomycota</taxon>
        <taxon>Agaricomycotina</taxon>
        <taxon>Agaricomycetes</taxon>
        <taxon>Agaricomycetidae</taxon>
        <taxon>Boletales</taxon>
        <taxon>Suillineae</taxon>
        <taxon>Suillaceae</taxon>
        <taxon>Suillus</taxon>
    </lineage>
</organism>
<proteinExistence type="predicted"/>
<dbReference type="HOGENOM" id="CLU_2607627_0_0_1"/>
<dbReference type="InParanoid" id="A0A0C9ZU16"/>